<feature type="chain" id="PRO_5040509969" description="Secreted protein" evidence="1">
    <location>
        <begin position="25"/>
        <end position="119"/>
    </location>
</feature>
<keyword evidence="3" id="KW-1185">Reference proteome</keyword>
<keyword evidence="1" id="KW-0732">Signal</keyword>
<proteinExistence type="predicted"/>
<dbReference type="AlphaFoldDB" id="A0A9P4Q6F2"/>
<sequence length="119" mass="13039">MLIKSNALQCTLLIVFEFAQLGRCLSRPGSRSVAGKGICMNGGTIHWLAFPSCEVSGQVAFECYYLYCKLWRPAALGLPAENCYWLFPCSVDCWGPYPHTWEDLTGTSGVPAGAIRGEL</sequence>
<dbReference type="Proteomes" id="UP000799441">
    <property type="component" value="Unassembled WGS sequence"/>
</dbReference>
<evidence type="ECO:0008006" key="4">
    <source>
        <dbReference type="Google" id="ProtNLM"/>
    </source>
</evidence>
<comment type="caution">
    <text evidence="2">The sequence shown here is derived from an EMBL/GenBank/DDBJ whole genome shotgun (WGS) entry which is preliminary data.</text>
</comment>
<gene>
    <name evidence="2" type="ORF">K431DRAFT_287173</name>
</gene>
<name>A0A9P4Q6F2_9PEZI</name>
<organism evidence="2 3">
    <name type="scientific">Polychaeton citri CBS 116435</name>
    <dbReference type="NCBI Taxonomy" id="1314669"/>
    <lineage>
        <taxon>Eukaryota</taxon>
        <taxon>Fungi</taxon>
        <taxon>Dikarya</taxon>
        <taxon>Ascomycota</taxon>
        <taxon>Pezizomycotina</taxon>
        <taxon>Dothideomycetes</taxon>
        <taxon>Dothideomycetidae</taxon>
        <taxon>Capnodiales</taxon>
        <taxon>Capnodiaceae</taxon>
        <taxon>Polychaeton</taxon>
    </lineage>
</organism>
<reference evidence="2" key="1">
    <citation type="journal article" date="2020" name="Stud. Mycol.">
        <title>101 Dothideomycetes genomes: a test case for predicting lifestyles and emergence of pathogens.</title>
        <authorList>
            <person name="Haridas S."/>
            <person name="Albert R."/>
            <person name="Binder M."/>
            <person name="Bloem J."/>
            <person name="Labutti K."/>
            <person name="Salamov A."/>
            <person name="Andreopoulos B."/>
            <person name="Baker S."/>
            <person name="Barry K."/>
            <person name="Bills G."/>
            <person name="Bluhm B."/>
            <person name="Cannon C."/>
            <person name="Castanera R."/>
            <person name="Culley D."/>
            <person name="Daum C."/>
            <person name="Ezra D."/>
            <person name="Gonzalez J."/>
            <person name="Henrissat B."/>
            <person name="Kuo A."/>
            <person name="Liang C."/>
            <person name="Lipzen A."/>
            <person name="Lutzoni F."/>
            <person name="Magnuson J."/>
            <person name="Mondo S."/>
            <person name="Nolan M."/>
            <person name="Ohm R."/>
            <person name="Pangilinan J."/>
            <person name="Park H.-J."/>
            <person name="Ramirez L."/>
            <person name="Alfaro M."/>
            <person name="Sun H."/>
            <person name="Tritt A."/>
            <person name="Yoshinaga Y."/>
            <person name="Zwiers L.-H."/>
            <person name="Turgeon B."/>
            <person name="Goodwin S."/>
            <person name="Spatafora J."/>
            <person name="Crous P."/>
            <person name="Grigoriev I."/>
        </authorList>
    </citation>
    <scope>NUCLEOTIDE SEQUENCE</scope>
    <source>
        <strain evidence="2">CBS 116435</strain>
    </source>
</reference>
<dbReference type="EMBL" id="MU003817">
    <property type="protein sequence ID" value="KAF2718999.1"/>
    <property type="molecule type" value="Genomic_DNA"/>
</dbReference>
<protein>
    <recommendedName>
        <fullName evidence="4">Secreted protein</fullName>
    </recommendedName>
</protein>
<accession>A0A9P4Q6F2</accession>
<evidence type="ECO:0000256" key="1">
    <source>
        <dbReference type="SAM" id="SignalP"/>
    </source>
</evidence>
<feature type="signal peptide" evidence="1">
    <location>
        <begin position="1"/>
        <end position="24"/>
    </location>
</feature>
<evidence type="ECO:0000313" key="2">
    <source>
        <dbReference type="EMBL" id="KAF2718999.1"/>
    </source>
</evidence>
<evidence type="ECO:0000313" key="3">
    <source>
        <dbReference type="Proteomes" id="UP000799441"/>
    </source>
</evidence>